<comment type="caution">
    <text evidence="1">The sequence shown here is derived from an EMBL/GenBank/DDBJ whole genome shotgun (WGS) entry which is preliminary data.</text>
</comment>
<dbReference type="Proteomes" id="UP000234789">
    <property type="component" value="Unassembled WGS sequence"/>
</dbReference>
<proteinExistence type="predicted"/>
<sequence length="72" mass="8387">MAYIRPLHTDADFQEALDERIPVRVFRDDHMVESGSCIVRFDERTVVLQSGVADLAYHARAQCEFFELRKKS</sequence>
<dbReference type="OrthoDB" id="2638183at2"/>
<protein>
    <submittedName>
        <fullName evidence="1">Uncharacterized protein</fullName>
    </submittedName>
</protein>
<gene>
    <name evidence="1" type="ORF">B8V81_2405</name>
</gene>
<dbReference type="EMBL" id="NFEZ01000004">
    <property type="protein sequence ID" value="PLT43974.1"/>
    <property type="molecule type" value="Genomic_DNA"/>
</dbReference>
<evidence type="ECO:0000313" key="2">
    <source>
        <dbReference type="Proteomes" id="UP000234789"/>
    </source>
</evidence>
<accession>A0A2N5N0V9</accession>
<evidence type="ECO:0000313" key="1">
    <source>
        <dbReference type="EMBL" id="PLT43974.1"/>
    </source>
</evidence>
<dbReference type="RefSeq" id="WP_028599425.1">
    <property type="nucleotide sequence ID" value="NZ_BIMM01000034.1"/>
</dbReference>
<name>A0A2N5N0V9_9BACL</name>
<dbReference type="AlphaFoldDB" id="A0A2N5N0V9"/>
<organism evidence="1 2">
    <name type="scientific">Paenibacillus pasadenensis</name>
    <dbReference type="NCBI Taxonomy" id="217090"/>
    <lineage>
        <taxon>Bacteria</taxon>
        <taxon>Bacillati</taxon>
        <taxon>Bacillota</taxon>
        <taxon>Bacilli</taxon>
        <taxon>Bacillales</taxon>
        <taxon>Paenibacillaceae</taxon>
        <taxon>Paenibacillus</taxon>
    </lineage>
</organism>
<reference evidence="1 2" key="1">
    <citation type="submission" date="2017-05" db="EMBL/GenBank/DDBJ databases">
        <title>Functional genome analysis of Paenibacillus pasadenensis strain R16: insights on endophytic life style and antifungal activity.</title>
        <authorList>
            <person name="Passera A."/>
            <person name="Marcolungo L."/>
            <person name="Casati P."/>
            <person name="Brasca M."/>
            <person name="Quaglino F."/>
            <person name="Delledonne M."/>
        </authorList>
    </citation>
    <scope>NUCLEOTIDE SEQUENCE [LARGE SCALE GENOMIC DNA]</scope>
    <source>
        <strain evidence="1 2">R16</strain>
    </source>
</reference>
<keyword evidence="2" id="KW-1185">Reference proteome</keyword>